<dbReference type="AlphaFoldDB" id="A0A2H3E6V7"/>
<dbReference type="Proteomes" id="UP000217790">
    <property type="component" value="Unassembled WGS sequence"/>
</dbReference>
<evidence type="ECO:0000313" key="2">
    <source>
        <dbReference type="Proteomes" id="UP000217790"/>
    </source>
</evidence>
<protein>
    <submittedName>
        <fullName evidence="1">Uncharacterized protein</fullName>
    </submittedName>
</protein>
<sequence length="173" mass="19113">MTADSLGEHGKMIEDIDGEALSATPVGPGGEEAMEISVRLGTFLRDRHEVARKNLQDLGIWARFAQIQGSDPKRKVAAWSRMFAEAKHNGRVHANFLKSLLMCPTHRATWALTTSSYDAWLDKYYWWASTSMGVLRDCPPLPSSIASCAICNIVLLGCADDDDLFRPLSSTAR</sequence>
<name>A0A2H3E6V7_ARMGA</name>
<organism evidence="1 2">
    <name type="scientific">Armillaria gallica</name>
    <name type="common">Bulbous honey fungus</name>
    <name type="synonym">Armillaria bulbosa</name>
    <dbReference type="NCBI Taxonomy" id="47427"/>
    <lineage>
        <taxon>Eukaryota</taxon>
        <taxon>Fungi</taxon>
        <taxon>Dikarya</taxon>
        <taxon>Basidiomycota</taxon>
        <taxon>Agaricomycotina</taxon>
        <taxon>Agaricomycetes</taxon>
        <taxon>Agaricomycetidae</taxon>
        <taxon>Agaricales</taxon>
        <taxon>Marasmiineae</taxon>
        <taxon>Physalacriaceae</taxon>
        <taxon>Armillaria</taxon>
    </lineage>
</organism>
<keyword evidence="2" id="KW-1185">Reference proteome</keyword>
<gene>
    <name evidence="1" type="ORF">ARMGADRAFT_1027410</name>
</gene>
<proteinExistence type="predicted"/>
<dbReference type="EMBL" id="KZ293650">
    <property type="protein sequence ID" value="PBK96303.1"/>
    <property type="molecule type" value="Genomic_DNA"/>
</dbReference>
<reference evidence="2" key="1">
    <citation type="journal article" date="2017" name="Nat. Ecol. Evol.">
        <title>Genome expansion and lineage-specific genetic innovations in the forest pathogenic fungi Armillaria.</title>
        <authorList>
            <person name="Sipos G."/>
            <person name="Prasanna A.N."/>
            <person name="Walter M.C."/>
            <person name="O'Connor E."/>
            <person name="Balint B."/>
            <person name="Krizsan K."/>
            <person name="Kiss B."/>
            <person name="Hess J."/>
            <person name="Varga T."/>
            <person name="Slot J."/>
            <person name="Riley R."/>
            <person name="Boka B."/>
            <person name="Rigling D."/>
            <person name="Barry K."/>
            <person name="Lee J."/>
            <person name="Mihaltcheva S."/>
            <person name="LaButti K."/>
            <person name="Lipzen A."/>
            <person name="Waldron R."/>
            <person name="Moloney N.M."/>
            <person name="Sperisen C."/>
            <person name="Kredics L."/>
            <person name="Vagvoelgyi C."/>
            <person name="Patrignani A."/>
            <person name="Fitzpatrick D."/>
            <person name="Nagy I."/>
            <person name="Doyle S."/>
            <person name="Anderson J.B."/>
            <person name="Grigoriev I.V."/>
            <person name="Gueldener U."/>
            <person name="Muensterkoetter M."/>
            <person name="Nagy L.G."/>
        </authorList>
    </citation>
    <scope>NUCLEOTIDE SEQUENCE [LARGE SCALE GENOMIC DNA]</scope>
    <source>
        <strain evidence="2">Ar21-2</strain>
    </source>
</reference>
<accession>A0A2H3E6V7</accession>
<evidence type="ECO:0000313" key="1">
    <source>
        <dbReference type="EMBL" id="PBK96303.1"/>
    </source>
</evidence>
<dbReference type="InParanoid" id="A0A2H3E6V7"/>